<name>A0A3D2SQR9_9GAMM</name>
<reference evidence="2 3" key="1">
    <citation type="journal article" date="2018" name="Nat. Biotechnol.">
        <title>A standardized bacterial taxonomy based on genome phylogeny substantially revises the tree of life.</title>
        <authorList>
            <person name="Parks D.H."/>
            <person name="Chuvochina M."/>
            <person name="Waite D.W."/>
            <person name="Rinke C."/>
            <person name="Skarshewski A."/>
            <person name="Chaumeil P.A."/>
            <person name="Hugenholtz P."/>
        </authorList>
    </citation>
    <scope>NUCLEOTIDE SEQUENCE [LARGE SCALE GENOMIC DNA]</scope>
    <source>
        <strain evidence="2">UBA9669</strain>
    </source>
</reference>
<feature type="domain" description="HNH nuclease" evidence="1">
    <location>
        <begin position="39"/>
        <end position="83"/>
    </location>
</feature>
<keyword evidence="2" id="KW-0378">Hydrolase</keyword>
<proteinExistence type="predicted"/>
<dbReference type="InterPro" id="IPR003615">
    <property type="entry name" value="HNH_nuc"/>
</dbReference>
<dbReference type="InterPro" id="IPR044925">
    <property type="entry name" value="His-Me_finger_sf"/>
</dbReference>
<keyword evidence="2" id="KW-0255">Endonuclease</keyword>
<dbReference type="GO" id="GO:0004519">
    <property type="term" value="F:endonuclease activity"/>
    <property type="evidence" value="ECO:0007669"/>
    <property type="project" value="UniProtKB-KW"/>
</dbReference>
<gene>
    <name evidence="2" type="ORF">DHW29_17750</name>
</gene>
<dbReference type="Pfam" id="PF13392">
    <property type="entry name" value="HNH_3"/>
    <property type="match status" value="1"/>
</dbReference>
<evidence type="ECO:0000313" key="2">
    <source>
        <dbReference type="EMBL" id="HCK31819.1"/>
    </source>
</evidence>
<dbReference type="RefSeq" id="WP_080972153.1">
    <property type="nucleotide sequence ID" value="NZ_BKOC01000001.1"/>
</dbReference>
<dbReference type="InterPro" id="IPR044930">
    <property type="entry name" value="Homing_endonuclease_His-Me"/>
</dbReference>
<evidence type="ECO:0000313" key="3">
    <source>
        <dbReference type="Proteomes" id="UP000263596"/>
    </source>
</evidence>
<protein>
    <submittedName>
        <fullName evidence="2">HNH endonuclease</fullName>
    </submittedName>
</protein>
<dbReference type="EMBL" id="DPVE01000326">
    <property type="protein sequence ID" value="HCK31819.1"/>
    <property type="molecule type" value="Genomic_DNA"/>
</dbReference>
<dbReference type="Gene3D" id="3.90.75.10">
    <property type="entry name" value="Homing Intron 3 (I-ppo) Encoded Endonuclease, Chain A"/>
    <property type="match status" value="1"/>
</dbReference>
<dbReference type="Proteomes" id="UP000263596">
    <property type="component" value="Unassembled WGS sequence"/>
</dbReference>
<sequence length="129" mass="14647">MSIEDRFWKFVDKTSDCWNWNGAIAKNGYGVFNSGKTTYAHRMAYELSGFKLIDGLVLDHLCRNRRCVNPSHIEQVTRGENARRGIYLGGLCRKGHKKSYSAAGNDSCRECQRIRRAEKRKAKAEGSGN</sequence>
<accession>A0A3D2SQR9</accession>
<organism evidence="2 3">
    <name type="scientific">Acinetobacter ursingii</name>
    <dbReference type="NCBI Taxonomy" id="108980"/>
    <lineage>
        <taxon>Bacteria</taxon>
        <taxon>Pseudomonadati</taxon>
        <taxon>Pseudomonadota</taxon>
        <taxon>Gammaproteobacteria</taxon>
        <taxon>Moraxellales</taxon>
        <taxon>Moraxellaceae</taxon>
        <taxon>Acinetobacter</taxon>
    </lineage>
</organism>
<dbReference type="SUPFAM" id="SSF54060">
    <property type="entry name" value="His-Me finger endonucleases"/>
    <property type="match status" value="1"/>
</dbReference>
<keyword evidence="2" id="KW-0540">Nuclease</keyword>
<evidence type="ECO:0000259" key="1">
    <source>
        <dbReference type="Pfam" id="PF13392"/>
    </source>
</evidence>
<dbReference type="AlphaFoldDB" id="A0A3D2SQR9"/>
<comment type="caution">
    <text evidence="2">The sequence shown here is derived from an EMBL/GenBank/DDBJ whole genome shotgun (WGS) entry which is preliminary data.</text>
</comment>